<comment type="subcellular location">
    <subcellularLocation>
        <location evidence="1">Endomembrane system</location>
        <topology evidence="1">Multi-pass membrane protein</topology>
    </subcellularLocation>
</comment>
<evidence type="ECO:0000256" key="4">
    <source>
        <dbReference type="ARBA" id="ARBA00022592"/>
    </source>
</evidence>
<evidence type="ECO:0000256" key="9">
    <source>
        <dbReference type="SAM" id="Phobius"/>
    </source>
</evidence>
<feature type="domain" description="EXS" evidence="10">
    <location>
        <begin position="595"/>
        <end position="785"/>
    </location>
</feature>
<evidence type="ECO:0000256" key="2">
    <source>
        <dbReference type="ARBA" id="ARBA00009665"/>
    </source>
</evidence>
<keyword evidence="13" id="KW-1185">Reference proteome</keyword>
<evidence type="ECO:0000256" key="1">
    <source>
        <dbReference type="ARBA" id="ARBA00004127"/>
    </source>
</evidence>
<keyword evidence="5 9" id="KW-0812">Transmembrane</keyword>
<evidence type="ECO:0000259" key="10">
    <source>
        <dbReference type="PROSITE" id="PS51380"/>
    </source>
</evidence>
<feature type="transmembrane region" description="Helical" evidence="9">
    <location>
        <begin position="491"/>
        <end position="515"/>
    </location>
</feature>
<feature type="region of interest" description="Disordered" evidence="8">
    <location>
        <begin position="202"/>
        <end position="284"/>
    </location>
</feature>
<feature type="transmembrane region" description="Helical" evidence="9">
    <location>
        <begin position="572"/>
        <end position="593"/>
    </location>
</feature>
<feature type="transmembrane region" description="Helical" evidence="9">
    <location>
        <begin position="449"/>
        <end position="471"/>
    </location>
</feature>
<dbReference type="Pfam" id="PF03105">
    <property type="entry name" value="SPX"/>
    <property type="match status" value="1"/>
</dbReference>
<feature type="transmembrane region" description="Helical" evidence="9">
    <location>
        <begin position="600"/>
        <end position="623"/>
    </location>
</feature>
<evidence type="ECO:0000256" key="5">
    <source>
        <dbReference type="ARBA" id="ARBA00022692"/>
    </source>
</evidence>
<dbReference type="Proteomes" id="UP001341840">
    <property type="component" value="Unassembled WGS sequence"/>
</dbReference>
<reference evidence="12 13" key="1">
    <citation type="journal article" date="2023" name="Plants (Basel)">
        <title>Bridging the Gap: Combining Genomics and Transcriptomics Approaches to Understand Stylosanthes scabra, an Orphan Legume from the Brazilian Caatinga.</title>
        <authorList>
            <person name="Ferreira-Neto J.R.C."/>
            <person name="da Silva M.D."/>
            <person name="Binneck E."/>
            <person name="de Melo N.F."/>
            <person name="da Silva R.H."/>
            <person name="de Melo A.L.T.M."/>
            <person name="Pandolfi V."/>
            <person name="Bustamante F.O."/>
            <person name="Brasileiro-Vidal A.C."/>
            <person name="Benko-Iseppon A.M."/>
        </authorList>
    </citation>
    <scope>NUCLEOTIDE SEQUENCE [LARGE SCALE GENOMIC DNA]</scope>
    <source>
        <tissue evidence="12">Leaves</tissue>
    </source>
</reference>
<feature type="compositionally biased region" description="Basic and acidic residues" evidence="8">
    <location>
        <begin position="228"/>
        <end position="239"/>
    </location>
</feature>
<evidence type="ECO:0000256" key="3">
    <source>
        <dbReference type="ARBA" id="ARBA00022448"/>
    </source>
</evidence>
<dbReference type="PANTHER" id="PTHR48477">
    <property type="entry name" value="PHOSPHATE TRANSPORTER PHO1"/>
    <property type="match status" value="1"/>
</dbReference>
<feature type="compositionally biased region" description="Basic and acidic residues" evidence="8">
    <location>
        <begin position="264"/>
        <end position="280"/>
    </location>
</feature>
<dbReference type="PANTHER" id="PTHR48477:SF1">
    <property type="entry name" value="PHOSPHATE TRANSPORTER PHO1"/>
    <property type="match status" value="1"/>
</dbReference>
<accession>A0ABU6ZQ44</accession>
<keyword evidence="3" id="KW-0813">Transport</keyword>
<keyword evidence="4" id="KW-0592">Phosphate transport</keyword>
<evidence type="ECO:0000313" key="12">
    <source>
        <dbReference type="EMBL" id="MED6224035.1"/>
    </source>
</evidence>
<dbReference type="CDD" id="cd14476">
    <property type="entry name" value="SPX_PHO1_like"/>
    <property type="match status" value="1"/>
</dbReference>
<sequence>MSSWCSIDYSSPRRSNNINNTTHNNNNPYYCSFDFIEEEQRRRRREEKMVKFSKQFEGQLIPEWKEAFVDYWQLKKELKRINLLNNTTTTTNTNNNSPKNKSFFSSLRNYSLFAHQHREHGPIQVHKKLASSTCKGDMYETELLEQFTDSDATKEFFACLDQQLNKVNKFYRTKEKEFLERGDSLKKQMDILVELKSAFMEKQKGRGNSSQESKEDQSISCTFSSEEDSVRSREQHEEMQDNCNNEDMEKNELSFPDSPQSNDASEKPSRIRGGGDDGKLRTSFGRIGSFQGKNVRINIPLTTPSRTFSAISYLVKEDLLNQSSRKCGQEGGANNNNKLHLNKSKLHHAEKMIKRGFIELHKGLGYLKVYRNLNILAFMKILKKFDKVTGKQILPIYLKVVESSYFNSSDKVVKFMDEVEELFVKNFAKDDRRKAMKYLRPSQRKESHAVTFFIGLFTGCFVALFAGYVMMAHVSGLYKVGKQNSVYMETAYPVLSMFSLMFLHFFLYGCNIFAWRKTRINYGFIFELAPTKELKYRDVFLICSMAMASVVGVMFLHLTLLSKGYSYAQVQAIPGLLFLAFLLILVCPFNIIYRSSRYRFLCVIRNIILSPLYKVVMLDFFMADQLCSQVPMLRNLEYVACYYITGSYKTQDYGYCMRTTHYRDLAYAVSFLPYYWRAMQCARRWFDEGDTGHLLNLGKYVSAMLAAGAKGLNFTLRLAWLQTVLHSSFEHVDYRVTSLFLAALEVIRRGMWNFYRLENEHLNNAGKFRAVKIVPLPFHEVDEED</sequence>
<evidence type="ECO:0000256" key="6">
    <source>
        <dbReference type="ARBA" id="ARBA00022989"/>
    </source>
</evidence>
<dbReference type="Pfam" id="PF03124">
    <property type="entry name" value="EXS"/>
    <property type="match status" value="2"/>
</dbReference>
<dbReference type="InterPro" id="IPR052486">
    <property type="entry name" value="PHO1"/>
</dbReference>
<organism evidence="12 13">
    <name type="scientific">Stylosanthes scabra</name>
    <dbReference type="NCBI Taxonomy" id="79078"/>
    <lineage>
        <taxon>Eukaryota</taxon>
        <taxon>Viridiplantae</taxon>
        <taxon>Streptophyta</taxon>
        <taxon>Embryophyta</taxon>
        <taxon>Tracheophyta</taxon>
        <taxon>Spermatophyta</taxon>
        <taxon>Magnoliopsida</taxon>
        <taxon>eudicotyledons</taxon>
        <taxon>Gunneridae</taxon>
        <taxon>Pentapetalae</taxon>
        <taxon>rosids</taxon>
        <taxon>fabids</taxon>
        <taxon>Fabales</taxon>
        <taxon>Fabaceae</taxon>
        <taxon>Papilionoideae</taxon>
        <taxon>50 kb inversion clade</taxon>
        <taxon>dalbergioids sensu lato</taxon>
        <taxon>Dalbergieae</taxon>
        <taxon>Pterocarpus clade</taxon>
        <taxon>Stylosanthes</taxon>
    </lineage>
</organism>
<comment type="caution">
    <text evidence="12">The sequence shown here is derived from an EMBL/GenBank/DDBJ whole genome shotgun (WGS) entry which is preliminary data.</text>
</comment>
<evidence type="ECO:0000256" key="8">
    <source>
        <dbReference type="SAM" id="MobiDB-lite"/>
    </source>
</evidence>
<keyword evidence="7 9" id="KW-0472">Membrane</keyword>
<feature type="domain" description="SPX" evidence="11">
    <location>
        <begin position="50"/>
        <end position="399"/>
    </location>
</feature>
<dbReference type="InterPro" id="IPR004331">
    <property type="entry name" value="SPX_dom"/>
</dbReference>
<protein>
    <submittedName>
        <fullName evidence="12">Phosphate transporter PHO1 1</fullName>
    </submittedName>
</protein>
<evidence type="ECO:0000259" key="11">
    <source>
        <dbReference type="PROSITE" id="PS51382"/>
    </source>
</evidence>
<name>A0ABU6ZQ44_9FABA</name>
<proteinExistence type="inferred from homology"/>
<dbReference type="InterPro" id="IPR034092">
    <property type="entry name" value="PHO1_SPX"/>
</dbReference>
<evidence type="ECO:0000313" key="13">
    <source>
        <dbReference type="Proteomes" id="UP001341840"/>
    </source>
</evidence>
<dbReference type="PROSITE" id="PS51382">
    <property type="entry name" value="SPX"/>
    <property type="match status" value="1"/>
</dbReference>
<keyword evidence="6 9" id="KW-1133">Transmembrane helix</keyword>
<feature type="transmembrane region" description="Helical" evidence="9">
    <location>
        <begin position="536"/>
        <end position="560"/>
    </location>
</feature>
<dbReference type="InterPro" id="IPR004342">
    <property type="entry name" value="EXS_C"/>
</dbReference>
<comment type="similarity">
    <text evidence="2">Belongs to the SYG1 (TC 2.A.94) family.</text>
</comment>
<dbReference type="PROSITE" id="PS51380">
    <property type="entry name" value="EXS"/>
    <property type="match status" value="1"/>
</dbReference>
<dbReference type="EMBL" id="JASCZI010273006">
    <property type="protein sequence ID" value="MED6224035.1"/>
    <property type="molecule type" value="Genomic_DNA"/>
</dbReference>
<evidence type="ECO:0000256" key="7">
    <source>
        <dbReference type="ARBA" id="ARBA00023136"/>
    </source>
</evidence>
<gene>
    <name evidence="12" type="primary">PHO1H1_2</name>
    <name evidence="12" type="ORF">PIB30_079873</name>
</gene>